<evidence type="ECO:0000313" key="6">
    <source>
        <dbReference type="Proteomes" id="UP000283509"/>
    </source>
</evidence>
<dbReference type="PANTHER" id="PTHR24251">
    <property type="entry name" value="OVOCHYMASE-RELATED"/>
    <property type="match status" value="1"/>
</dbReference>
<dbReference type="Pfam" id="PF00431">
    <property type="entry name" value="CUB"/>
    <property type="match status" value="1"/>
</dbReference>
<dbReference type="OrthoDB" id="6352760at2759"/>
<dbReference type="CDD" id="cd00041">
    <property type="entry name" value="CUB"/>
    <property type="match status" value="1"/>
</dbReference>
<keyword evidence="6" id="KW-1185">Reference proteome</keyword>
<reference evidence="5 6" key="1">
    <citation type="submission" date="2018-04" db="EMBL/GenBank/DDBJ databases">
        <authorList>
            <person name="Zhang X."/>
            <person name="Yuan J."/>
            <person name="Li F."/>
            <person name="Xiang J."/>
        </authorList>
    </citation>
    <scope>NUCLEOTIDE SEQUENCE [LARGE SCALE GENOMIC DNA]</scope>
    <source>
        <tissue evidence="5">Muscle</tissue>
    </source>
</reference>
<evidence type="ECO:0000256" key="2">
    <source>
        <dbReference type="ARBA" id="ARBA00023157"/>
    </source>
</evidence>
<name>A0A423ST10_PENVA</name>
<comment type="caution">
    <text evidence="5">The sequence shown here is derived from an EMBL/GenBank/DDBJ whole genome shotgun (WGS) entry which is preliminary data.</text>
</comment>
<dbReference type="InterPro" id="IPR035914">
    <property type="entry name" value="Sperma_CUB_dom_sf"/>
</dbReference>
<dbReference type="Gene3D" id="2.60.120.290">
    <property type="entry name" value="Spermadhesin, CUB domain"/>
    <property type="match status" value="1"/>
</dbReference>
<dbReference type="SMART" id="SM00042">
    <property type="entry name" value="CUB"/>
    <property type="match status" value="1"/>
</dbReference>
<protein>
    <submittedName>
        <fullName evidence="5">Cubilin</fullName>
    </submittedName>
</protein>
<keyword evidence="1" id="KW-0677">Repeat</keyword>
<evidence type="ECO:0000256" key="3">
    <source>
        <dbReference type="PROSITE-ProRule" id="PRU00059"/>
    </source>
</evidence>
<accession>A0A423ST10</accession>
<evidence type="ECO:0000313" key="5">
    <source>
        <dbReference type="EMBL" id="ROT67344.1"/>
    </source>
</evidence>
<sequence>MFLSSTTFFFRAGDLSGASGSLEVTSGNYYVGNQNIEWRIEVAEGKRVRLAWQSFELEIYDTAEVADPCTGLPYSWSTYTGTELPPAFTSNGKELVIRFTTDDSISLAGFSLTYEAV</sequence>
<dbReference type="SUPFAM" id="SSF49854">
    <property type="entry name" value="Spermadhesin, CUB domain"/>
    <property type="match status" value="1"/>
</dbReference>
<organism evidence="5 6">
    <name type="scientific">Penaeus vannamei</name>
    <name type="common">Whiteleg shrimp</name>
    <name type="synonym">Litopenaeus vannamei</name>
    <dbReference type="NCBI Taxonomy" id="6689"/>
    <lineage>
        <taxon>Eukaryota</taxon>
        <taxon>Metazoa</taxon>
        <taxon>Ecdysozoa</taxon>
        <taxon>Arthropoda</taxon>
        <taxon>Crustacea</taxon>
        <taxon>Multicrustacea</taxon>
        <taxon>Malacostraca</taxon>
        <taxon>Eumalacostraca</taxon>
        <taxon>Eucarida</taxon>
        <taxon>Decapoda</taxon>
        <taxon>Dendrobranchiata</taxon>
        <taxon>Penaeoidea</taxon>
        <taxon>Penaeidae</taxon>
        <taxon>Penaeus</taxon>
    </lineage>
</organism>
<dbReference type="InterPro" id="IPR000859">
    <property type="entry name" value="CUB_dom"/>
</dbReference>
<dbReference type="EMBL" id="QCYY01002820">
    <property type="protein sequence ID" value="ROT67344.1"/>
    <property type="molecule type" value="Genomic_DNA"/>
</dbReference>
<evidence type="ECO:0000259" key="4">
    <source>
        <dbReference type="PROSITE" id="PS01180"/>
    </source>
</evidence>
<evidence type="ECO:0000256" key="1">
    <source>
        <dbReference type="ARBA" id="ARBA00022737"/>
    </source>
</evidence>
<dbReference type="PROSITE" id="PS01180">
    <property type="entry name" value="CUB"/>
    <property type="match status" value="1"/>
</dbReference>
<reference evidence="5 6" key="2">
    <citation type="submission" date="2019-01" db="EMBL/GenBank/DDBJ databases">
        <title>The decoding of complex shrimp genome reveals the adaptation for benthos swimmer, frequently molting mechanism and breeding impact on genome.</title>
        <authorList>
            <person name="Sun Y."/>
            <person name="Gao Y."/>
            <person name="Yu Y."/>
        </authorList>
    </citation>
    <scope>NUCLEOTIDE SEQUENCE [LARGE SCALE GENOMIC DNA]</scope>
    <source>
        <tissue evidence="5">Muscle</tissue>
    </source>
</reference>
<dbReference type="AlphaFoldDB" id="A0A423ST10"/>
<feature type="domain" description="CUB" evidence="4">
    <location>
        <begin position="11"/>
        <end position="117"/>
    </location>
</feature>
<comment type="caution">
    <text evidence="3">Lacks conserved residue(s) required for the propagation of feature annotation.</text>
</comment>
<dbReference type="PANTHER" id="PTHR24251:SF37">
    <property type="entry name" value="CUB DOMAIN-CONTAINING PROTEIN"/>
    <property type="match status" value="1"/>
</dbReference>
<gene>
    <name evidence="5" type="ORF">C7M84_014579</name>
</gene>
<keyword evidence="2" id="KW-1015">Disulfide bond</keyword>
<proteinExistence type="predicted"/>
<dbReference type="Proteomes" id="UP000283509">
    <property type="component" value="Unassembled WGS sequence"/>
</dbReference>